<evidence type="ECO:0008006" key="5">
    <source>
        <dbReference type="Google" id="ProtNLM"/>
    </source>
</evidence>
<feature type="signal peptide" evidence="2">
    <location>
        <begin position="1"/>
        <end position="19"/>
    </location>
</feature>
<dbReference type="AlphaFoldDB" id="A0AAV4LAH2"/>
<feature type="chain" id="PRO_5043506590" description="YhcN/YlaJ family sporulation lipoprotein" evidence="2">
    <location>
        <begin position="20"/>
        <end position="203"/>
    </location>
</feature>
<dbReference type="Proteomes" id="UP001057291">
    <property type="component" value="Unassembled WGS sequence"/>
</dbReference>
<dbReference type="PROSITE" id="PS51257">
    <property type="entry name" value="PROKAR_LIPOPROTEIN"/>
    <property type="match status" value="1"/>
</dbReference>
<evidence type="ECO:0000313" key="4">
    <source>
        <dbReference type="Proteomes" id="UP001057291"/>
    </source>
</evidence>
<dbReference type="RefSeq" id="WP_282198029.1">
    <property type="nucleotide sequence ID" value="NZ_BOQE01000001.1"/>
</dbReference>
<dbReference type="EMBL" id="BOQE01000001">
    <property type="protein sequence ID" value="GIM44770.1"/>
    <property type="molecule type" value="Genomic_DNA"/>
</dbReference>
<protein>
    <recommendedName>
        <fullName evidence="5">YhcN/YlaJ family sporulation lipoprotein</fullName>
    </recommendedName>
</protein>
<accession>A0AAV4LAH2</accession>
<keyword evidence="2" id="KW-0732">Signal</keyword>
<dbReference type="InterPro" id="IPR019076">
    <property type="entry name" value="Spore_lipoprot_YhcN/YlaJ-like"/>
</dbReference>
<gene>
    <name evidence="3" type="ORF">DNHGIG_03190</name>
</gene>
<name>A0AAV4LAH2_9BACL</name>
<evidence type="ECO:0000313" key="3">
    <source>
        <dbReference type="EMBL" id="GIM44770.1"/>
    </source>
</evidence>
<reference evidence="3" key="1">
    <citation type="journal article" date="2023" name="Int. J. Syst. Evol. Microbiol.">
        <title>Collibacillus ludicampi gen. nov., sp. nov., a new soil bacterium of the family Alicyclobacillaceae.</title>
        <authorList>
            <person name="Jojima T."/>
            <person name="Ioku Y."/>
            <person name="Fukuta Y."/>
            <person name="Shirasaka N."/>
            <person name="Matsumura Y."/>
            <person name="Mori M."/>
        </authorList>
    </citation>
    <scope>NUCLEOTIDE SEQUENCE</scope>
    <source>
        <strain evidence="3">TP075</strain>
    </source>
</reference>
<feature type="region of interest" description="Disordered" evidence="1">
    <location>
        <begin position="27"/>
        <end position="73"/>
    </location>
</feature>
<organism evidence="3 4">
    <name type="scientific">Collibacillus ludicampi</name>
    <dbReference type="NCBI Taxonomy" id="2771369"/>
    <lineage>
        <taxon>Bacteria</taxon>
        <taxon>Bacillati</taxon>
        <taxon>Bacillota</taxon>
        <taxon>Bacilli</taxon>
        <taxon>Bacillales</taxon>
        <taxon>Alicyclobacillaceae</taxon>
        <taxon>Collibacillus</taxon>
    </lineage>
</organism>
<evidence type="ECO:0000256" key="1">
    <source>
        <dbReference type="SAM" id="MobiDB-lite"/>
    </source>
</evidence>
<proteinExistence type="predicted"/>
<keyword evidence="4" id="KW-1185">Reference proteome</keyword>
<evidence type="ECO:0000256" key="2">
    <source>
        <dbReference type="SAM" id="SignalP"/>
    </source>
</evidence>
<sequence>MKKSVALSLSVLTLFSVLSAVGCTPAAQDRARTQNVPVHPAPPAPAPRTMTPTPAPAPAPRTMTPAPAPAPATYRSAPEIARRVASVPGVSSASVLVSGRTAYVAVNTGTSGDRALDRTVPPGTAPGTIRTTPRTWDVSDHLKQRITDVVKQTDPNITTVYVSANPAIYSRFESFARDLASGRPMTGMADLTDMIRRVWPTAR</sequence>
<dbReference type="Pfam" id="PF09580">
    <property type="entry name" value="Spore_YhcN_YlaJ"/>
    <property type="match status" value="1"/>
</dbReference>
<comment type="caution">
    <text evidence="3">The sequence shown here is derived from an EMBL/GenBank/DDBJ whole genome shotgun (WGS) entry which is preliminary data.</text>
</comment>